<organism evidence="1 2">
    <name type="scientific">Castor canadensis</name>
    <name type="common">American beaver</name>
    <dbReference type="NCBI Taxonomy" id="51338"/>
    <lineage>
        <taxon>Eukaryota</taxon>
        <taxon>Metazoa</taxon>
        <taxon>Chordata</taxon>
        <taxon>Craniata</taxon>
        <taxon>Vertebrata</taxon>
        <taxon>Euteleostomi</taxon>
        <taxon>Mammalia</taxon>
        <taxon>Eutheria</taxon>
        <taxon>Euarchontoglires</taxon>
        <taxon>Glires</taxon>
        <taxon>Rodentia</taxon>
        <taxon>Castorimorpha</taxon>
        <taxon>Castoridae</taxon>
        <taxon>Castor</taxon>
    </lineage>
</organism>
<keyword evidence="1" id="KW-1185">Reference proteome</keyword>
<accession>A0AC58NGZ5</accession>
<reference evidence="2" key="1">
    <citation type="submission" date="2025-08" db="UniProtKB">
        <authorList>
            <consortium name="RefSeq"/>
        </authorList>
    </citation>
    <scope>IDENTIFICATION</scope>
</reference>
<evidence type="ECO:0000313" key="1">
    <source>
        <dbReference type="Proteomes" id="UP001732720"/>
    </source>
</evidence>
<proteinExistence type="predicted"/>
<evidence type="ECO:0000313" key="2">
    <source>
        <dbReference type="RefSeq" id="XP_073940936.1"/>
    </source>
</evidence>
<gene>
    <name evidence="2" type="primary">LOC141425901</name>
</gene>
<name>A0AC58NGZ5_CASCN</name>
<sequence length="252" mass="27615">MLAALARPLAAPARPEAASQARRRRRRSRRAPPERGRRRSAVSSETQRQGARAIPGERDAGHGRALAARAEPSAQRHGPSRPPRTRPRRHLPAPRSAGLRPPALRGRRLGPRALRPPPSATRTPTCGPGADTRGAGLWALETPGRVPRLPGWGRGRSCACEDPTDTALSSGHDQGPLSPRKPRTLGRSERIGHAVPEYLYVESNQMEADFGQNLSPERRKQYGSAFSWLRSYMEMGYDCPTVPGCTYYGFTL</sequence>
<dbReference type="Proteomes" id="UP001732720">
    <property type="component" value="Chromosome 8"/>
</dbReference>
<protein>
    <submittedName>
        <fullName evidence="2">Uncharacterized protein</fullName>
    </submittedName>
</protein>
<dbReference type="RefSeq" id="XP_073940936.1">
    <property type="nucleotide sequence ID" value="XM_074084835.1"/>
</dbReference>